<dbReference type="GO" id="GO:0016829">
    <property type="term" value="F:lyase activity"/>
    <property type="evidence" value="ECO:0007669"/>
    <property type="project" value="UniProtKB-KW"/>
</dbReference>
<sequence>MAISVSQVSLYYQDQDAALRFWTDQVGFEVATDLPYGHDRWIEVAPPGGGVRLVLYKAAPDWPTLSSDKPNYVLFETDDLVKTHEELSARGVRFTMEPRQEGWGWSAVFTDPEGHLFHLGQKR</sequence>
<evidence type="ECO:0000313" key="3">
    <source>
        <dbReference type="Proteomes" id="UP000530928"/>
    </source>
</evidence>
<dbReference type="InterPro" id="IPR037523">
    <property type="entry name" value="VOC_core"/>
</dbReference>
<dbReference type="RefSeq" id="WP_181611532.1">
    <property type="nucleotide sequence ID" value="NZ_BAABAM010000003.1"/>
</dbReference>
<organism evidence="2 3">
    <name type="scientific">Nonomuraea soli</name>
    <dbReference type="NCBI Taxonomy" id="1032476"/>
    <lineage>
        <taxon>Bacteria</taxon>
        <taxon>Bacillati</taxon>
        <taxon>Actinomycetota</taxon>
        <taxon>Actinomycetes</taxon>
        <taxon>Streptosporangiales</taxon>
        <taxon>Streptosporangiaceae</taxon>
        <taxon>Nonomuraea</taxon>
    </lineage>
</organism>
<keyword evidence="3" id="KW-1185">Reference proteome</keyword>
<dbReference type="AlphaFoldDB" id="A0A7W0HRL8"/>
<dbReference type="EMBL" id="JACDUR010000004">
    <property type="protein sequence ID" value="MBA2892811.1"/>
    <property type="molecule type" value="Genomic_DNA"/>
</dbReference>
<gene>
    <name evidence="2" type="ORF">HNR30_004165</name>
</gene>
<keyword evidence="2" id="KW-0456">Lyase</keyword>
<dbReference type="Proteomes" id="UP000530928">
    <property type="component" value="Unassembled WGS sequence"/>
</dbReference>
<dbReference type="PANTHER" id="PTHR36437:SF2">
    <property type="entry name" value="GLYOXALASE_BLEOMYCIN RESISTANCE PROTEIN_DIOXYGENASE"/>
    <property type="match status" value="1"/>
</dbReference>
<dbReference type="Pfam" id="PF00903">
    <property type="entry name" value="Glyoxalase"/>
    <property type="match status" value="1"/>
</dbReference>
<evidence type="ECO:0000259" key="1">
    <source>
        <dbReference type="PROSITE" id="PS51819"/>
    </source>
</evidence>
<dbReference type="InterPro" id="IPR004360">
    <property type="entry name" value="Glyas_Fos-R_dOase_dom"/>
</dbReference>
<comment type="caution">
    <text evidence="2">The sequence shown here is derived from an EMBL/GenBank/DDBJ whole genome shotgun (WGS) entry which is preliminary data.</text>
</comment>
<accession>A0A7W0HRL8</accession>
<proteinExistence type="predicted"/>
<dbReference type="PROSITE" id="PS51819">
    <property type="entry name" value="VOC"/>
    <property type="match status" value="1"/>
</dbReference>
<dbReference type="Gene3D" id="3.10.180.10">
    <property type="entry name" value="2,3-Dihydroxybiphenyl 1,2-Dioxygenase, domain 1"/>
    <property type="match status" value="1"/>
</dbReference>
<evidence type="ECO:0000313" key="2">
    <source>
        <dbReference type="EMBL" id="MBA2892811.1"/>
    </source>
</evidence>
<dbReference type="InterPro" id="IPR029068">
    <property type="entry name" value="Glyas_Bleomycin-R_OHBP_Dase"/>
</dbReference>
<dbReference type="SUPFAM" id="SSF54593">
    <property type="entry name" value="Glyoxalase/Bleomycin resistance protein/Dihydroxybiphenyl dioxygenase"/>
    <property type="match status" value="1"/>
</dbReference>
<name>A0A7W0HRL8_9ACTN</name>
<feature type="domain" description="VOC" evidence="1">
    <location>
        <begin position="4"/>
        <end position="122"/>
    </location>
</feature>
<dbReference type="PANTHER" id="PTHR36437">
    <property type="entry name" value="GLYOXALASE/BLEOMYCIN RESISTANCE PROTEIN/DIOXYGENASE"/>
    <property type="match status" value="1"/>
</dbReference>
<reference evidence="2 3" key="1">
    <citation type="submission" date="2020-07" db="EMBL/GenBank/DDBJ databases">
        <title>Genomic Encyclopedia of Type Strains, Phase IV (KMG-IV): sequencing the most valuable type-strain genomes for metagenomic binning, comparative biology and taxonomic classification.</title>
        <authorList>
            <person name="Goeker M."/>
        </authorList>
    </citation>
    <scope>NUCLEOTIDE SEQUENCE [LARGE SCALE GENOMIC DNA]</scope>
    <source>
        <strain evidence="2 3">DSM 45533</strain>
    </source>
</reference>
<protein>
    <submittedName>
        <fullName evidence="2">Putative enzyme related to lactoylglutathione lyase</fullName>
    </submittedName>
</protein>